<keyword evidence="4" id="KW-0234">DNA repair</keyword>
<dbReference type="InterPro" id="IPR000182">
    <property type="entry name" value="GNAT_dom"/>
</dbReference>
<dbReference type="PROSITE" id="PS00130">
    <property type="entry name" value="U_DNA_GLYCOSYLASE"/>
    <property type="match status" value="1"/>
</dbReference>
<dbReference type="Proteomes" id="UP001255856">
    <property type="component" value="Unassembled WGS sequence"/>
</dbReference>
<evidence type="ECO:0000256" key="1">
    <source>
        <dbReference type="ARBA" id="ARBA00008184"/>
    </source>
</evidence>
<proteinExistence type="inferred from homology"/>
<dbReference type="AlphaFoldDB" id="A0AAD9MHL6"/>
<keyword evidence="9" id="KW-1185">Reference proteome</keyword>
<dbReference type="Pfam" id="PF03167">
    <property type="entry name" value="UDG"/>
    <property type="match status" value="1"/>
</dbReference>
<evidence type="ECO:0000256" key="3">
    <source>
        <dbReference type="ARBA" id="ARBA00022801"/>
    </source>
</evidence>
<feature type="region of interest" description="Disordered" evidence="6">
    <location>
        <begin position="1"/>
        <end position="34"/>
    </location>
</feature>
<dbReference type="Gene3D" id="3.40.630.30">
    <property type="match status" value="1"/>
</dbReference>
<feature type="active site" description="Proton acceptor" evidence="5">
    <location>
        <position position="165"/>
    </location>
</feature>
<evidence type="ECO:0000256" key="2">
    <source>
        <dbReference type="ARBA" id="ARBA00022763"/>
    </source>
</evidence>
<dbReference type="Pfam" id="PF00583">
    <property type="entry name" value="Acetyltransf_1"/>
    <property type="match status" value="1"/>
</dbReference>
<accession>A0AAD9MHL6</accession>
<dbReference type="InterPro" id="IPR018085">
    <property type="entry name" value="Ura-DNA_Glyclase_AS"/>
</dbReference>
<sequence>MSQAKLDAFFGQPSKKPRLLHAPPSRAGPDDRELNKDLNADEEALLSNVSRELPTAADLPRLASLLGPEWRALLADELWKPYFKQLDAFVTSELQGKTAIFPPEDAIFRWVTCVPALPGHAYEVWVRACRLSSAGARLTPSLVSAPSALNATPLASVRIVILGQDPYHSPGQAMGLSFSVPPGVPLPSSLRNIFKELREDLGCTPPASGDLSKVGRKKWTEQGVLLLNSVLTVRAASPASHQKRGWETFTDAVIRTLNARRHGIAELVQPLSVALVAVEARDSEDKLQAAPSALLGWVCAWHLHWDQQLDLMVLAVDGEARRRGVATALLRALAASCPGARRVLLEVSAANAGARAFYDALGARELGVRRAYYPDASDALVLALALPLPGPCEGEDGDP</sequence>
<gene>
    <name evidence="8" type="ORF">QBZ16_003604</name>
</gene>
<organism evidence="8 9">
    <name type="scientific">Prototheca wickerhamii</name>
    <dbReference type="NCBI Taxonomy" id="3111"/>
    <lineage>
        <taxon>Eukaryota</taxon>
        <taxon>Viridiplantae</taxon>
        <taxon>Chlorophyta</taxon>
        <taxon>core chlorophytes</taxon>
        <taxon>Trebouxiophyceae</taxon>
        <taxon>Chlorellales</taxon>
        <taxon>Chlorellaceae</taxon>
        <taxon>Prototheca</taxon>
    </lineage>
</organism>
<evidence type="ECO:0000313" key="9">
    <source>
        <dbReference type="Proteomes" id="UP001255856"/>
    </source>
</evidence>
<dbReference type="InterPro" id="IPR002043">
    <property type="entry name" value="UDG_fam1"/>
</dbReference>
<dbReference type="GO" id="GO:0097510">
    <property type="term" value="P:base-excision repair, AP site formation via deaminated base removal"/>
    <property type="evidence" value="ECO:0007669"/>
    <property type="project" value="TreeGrafter"/>
</dbReference>
<evidence type="ECO:0000259" key="7">
    <source>
        <dbReference type="PROSITE" id="PS51186"/>
    </source>
</evidence>
<feature type="domain" description="N-acetyltransferase" evidence="7">
    <location>
        <begin position="252"/>
        <end position="387"/>
    </location>
</feature>
<dbReference type="CDD" id="cd10027">
    <property type="entry name" value="UDG-F1-like"/>
    <property type="match status" value="1"/>
</dbReference>
<dbReference type="GO" id="GO:0016747">
    <property type="term" value="F:acyltransferase activity, transferring groups other than amino-acyl groups"/>
    <property type="evidence" value="ECO:0007669"/>
    <property type="project" value="InterPro"/>
</dbReference>
<evidence type="ECO:0000256" key="4">
    <source>
        <dbReference type="ARBA" id="ARBA00023204"/>
    </source>
</evidence>
<dbReference type="EMBL" id="JASFZW010000004">
    <property type="protein sequence ID" value="KAK2078764.1"/>
    <property type="molecule type" value="Genomic_DNA"/>
</dbReference>
<reference evidence="8" key="1">
    <citation type="submission" date="2021-01" db="EMBL/GenBank/DDBJ databases">
        <authorList>
            <person name="Eckstrom K.M.E."/>
        </authorList>
    </citation>
    <scope>NUCLEOTIDE SEQUENCE</scope>
    <source>
        <strain evidence="8">UVCC 0001</strain>
    </source>
</reference>
<dbReference type="InterPro" id="IPR005122">
    <property type="entry name" value="Uracil-DNA_glycosylase-like"/>
</dbReference>
<dbReference type="SMART" id="SM00986">
    <property type="entry name" value="UDG"/>
    <property type="match status" value="1"/>
</dbReference>
<dbReference type="InterPro" id="IPR036895">
    <property type="entry name" value="Uracil-DNA_glycosylase-like_sf"/>
</dbReference>
<keyword evidence="2" id="KW-0227">DNA damage</keyword>
<dbReference type="GO" id="GO:0004844">
    <property type="term" value="F:uracil DNA N-glycosylase activity"/>
    <property type="evidence" value="ECO:0007669"/>
    <property type="project" value="InterPro"/>
</dbReference>
<dbReference type="InterPro" id="IPR016181">
    <property type="entry name" value="Acyl_CoA_acyltransferase"/>
</dbReference>
<dbReference type="PROSITE" id="PS51186">
    <property type="entry name" value="GNAT"/>
    <property type="match status" value="1"/>
</dbReference>
<dbReference type="SMART" id="SM00987">
    <property type="entry name" value="UreE_C"/>
    <property type="match status" value="1"/>
</dbReference>
<evidence type="ECO:0000256" key="6">
    <source>
        <dbReference type="SAM" id="MobiDB-lite"/>
    </source>
</evidence>
<name>A0AAD9MHL6_PROWI</name>
<evidence type="ECO:0000313" key="8">
    <source>
        <dbReference type="EMBL" id="KAK2078764.1"/>
    </source>
</evidence>
<dbReference type="PANTHER" id="PTHR11264:SF0">
    <property type="entry name" value="URACIL-DNA GLYCOSYLASE"/>
    <property type="match status" value="1"/>
</dbReference>
<comment type="similarity">
    <text evidence="1">Belongs to the uracil-DNA glycosylase (UDG) superfamily. UNG family.</text>
</comment>
<evidence type="ECO:0000256" key="5">
    <source>
        <dbReference type="PROSITE-ProRule" id="PRU10072"/>
    </source>
</evidence>
<comment type="caution">
    <text evidence="8">The sequence shown here is derived from an EMBL/GenBank/DDBJ whole genome shotgun (WGS) entry which is preliminary data.</text>
</comment>
<keyword evidence="3" id="KW-0378">Hydrolase</keyword>
<dbReference type="Gene3D" id="3.40.470.10">
    <property type="entry name" value="Uracil-DNA glycosylase-like domain"/>
    <property type="match status" value="2"/>
</dbReference>
<dbReference type="SUPFAM" id="SSF52141">
    <property type="entry name" value="Uracil-DNA glycosylase-like"/>
    <property type="match status" value="2"/>
</dbReference>
<dbReference type="SUPFAM" id="SSF55729">
    <property type="entry name" value="Acyl-CoA N-acyltransferases (Nat)"/>
    <property type="match status" value="1"/>
</dbReference>
<dbReference type="PANTHER" id="PTHR11264">
    <property type="entry name" value="URACIL-DNA GLYCOSYLASE"/>
    <property type="match status" value="1"/>
</dbReference>
<protein>
    <recommendedName>
        <fullName evidence="7">N-acetyltransferase domain-containing protein</fullName>
    </recommendedName>
</protein>